<evidence type="ECO:0000256" key="4">
    <source>
        <dbReference type="ARBA" id="ARBA00023125"/>
    </source>
</evidence>
<dbReference type="Gene3D" id="1.10.10.10">
    <property type="entry name" value="Winged helix-like DNA-binding domain superfamily/Winged helix DNA-binding domain"/>
    <property type="match status" value="1"/>
</dbReference>
<name>A0ABV3DL18_9ACTN</name>
<dbReference type="SUPFAM" id="SSF88946">
    <property type="entry name" value="Sigma2 domain of RNA polymerase sigma factors"/>
    <property type="match status" value="1"/>
</dbReference>
<dbReference type="Pfam" id="PF04542">
    <property type="entry name" value="Sigma70_r2"/>
    <property type="match status" value="1"/>
</dbReference>
<evidence type="ECO:0000256" key="6">
    <source>
        <dbReference type="SAM" id="MobiDB-lite"/>
    </source>
</evidence>
<feature type="domain" description="RNA polymerase sigma factor 70 region 4 type 2" evidence="8">
    <location>
        <begin position="110"/>
        <end position="162"/>
    </location>
</feature>
<feature type="region of interest" description="Disordered" evidence="6">
    <location>
        <begin position="170"/>
        <end position="191"/>
    </location>
</feature>
<dbReference type="PANTHER" id="PTHR43133">
    <property type="entry name" value="RNA POLYMERASE ECF-TYPE SIGMA FACTO"/>
    <property type="match status" value="1"/>
</dbReference>
<dbReference type="NCBIfam" id="TIGR02937">
    <property type="entry name" value="sigma70-ECF"/>
    <property type="match status" value="1"/>
</dbReference>
<dbReference type="Gene3D" id="1.10.1740.10">
    <property type="match status" value="1"/>
</dbReference>
<dbReference type="InterPro" id="IPR039425">
    <property type="entry name" value="RNA_pol_sigma-70-like"/>
</dbReference>
<dbReference type="InterPro" id="IPR013325">
    <property type="entry name" value="RNA_pol_sigma_r2"/>
</dbReference>
<dbReference type="RefSeq" id="WP_358356861.1">
    <property type="nucleotide sequence ID" value="NZ_JBEZFP010000062.1"/>
</dbReference>
<keyword evidence="5" id="KW-0804">Transcription</keyword>
<dbReference type="SUPFAM" id="SSF88659">
    <property type="entry name" value="Sigma3 and sigma4 domains of RNA polymerase sigma factors"/>
    <property type="match status" value="1"/>
</dbReference>
<dbReference type="InterPro" id="IPR036388">
    <property type="entry name" value="WH-like_DNA-bd_sf"/>
</dbReference>
<gene>
    <name evidence="9" type="ORF">AB0C36_23110</name>
</gene>
<dbReference type="CDD" id="cd06171">
    <property type="entry name" value="Sigma70_r4"/>
    <property type="match status" value="1"/>
</dbReference>
<evidence type="ECO:0000259" key="8">
    <source>
        <dbReference type="Pfam" id="PF08281"/>
    </source>
</evidence>
<keyword evidence="10" id="KW-1185">Reference proteome</keyword>
<dbReference type="PANTHER" id="PTHR43133:SF50">
    <property type="entry name" value="ECF RNA POLYMERASE SIGMA FACTOR SIGM"/>
    <property type="match status" value="1"/>
</dbReference>
<evidence type="ECO:0000259" key="7">
    <source>
        <dbReference type="Pfam" id="PF04542"/>
    </source>
</evidence>
<evidence type="ECO:0000256" key="3">
    <source>
        <dbReference type="ARBA" id="ARBA00023082"/>
    </source>
</evidence>
<feature type="domain" description="RNA polymerase sigma-70 region 2" evidence="7">
    <location>
        <begin position="26"/>
        <end position="87"/>
    </location>
</feature>
<dbReference type="Pfam" id="PF08281">
    <property type="entry name" value="Sigma70_r4_2"/>
    <property type="match status" value="1"/>
</dbReference>
<keyword evidence="2" id="KW-0805">Transcription regulation</keyword>
<dbReference type="InterPro" id="IPR014325">
    <property type="entry name" value="RNA_pol_sigma-E_actinobac"/>
</dbReference>
<dbReference type="InterPro" id="IPR014284">
    <property type="entry name" value="RNA_pol_sigma-70_dom"/>
</dbReference>
<evidence type="ECO:0000256" key="1">
    <source>
        <dbReference type="ARBA" id="ARBA00010641"/>
    </source>
</evidence>
<keyword evidence="3" id="KW-0731">Sigma factor</keyword>
<dbReference type="InterPro" id="IPR013324">
    <property type="entry name" value="RNA_pol_sigma_r3/r4-like"/>
</dbReference>
<accession>A0ABV3DL18</accession>
<keyword evidence="4" id="KW-0238">DNA-binding</keyword>
<protein>
    <submittedName>
        <fullName evidence="9">SigE family RNA polymerase sigma factor</fullName>
    </submittedName>
</protein>
<dbReference type="NCBIfam" id="TIGR02983">
    <property type="entry name" value="SigE-fam_strep"/>
    <property type="match status" value="1"/>
</dbReference>
<evidence type="ECO:0000256" key="5">
    <source>
        <dbReference type="ARBA" id="ARBA00023163"/>
    </source>
</evidence>
<dbReference type="Proteomes" id="UP001551482">
    <property type="component" value="Unassembled WGS sequence"/>
</dbReference>
<evidence type="ECO:0000313" key="9">
    <source>
        <dbReference type="EMBL" id="MEU8136386.1"/>
    </source>
</evidence>
<evidence type="ECO:0000313" key="10">
    <source>
        <dbReference type="Proteomes" id="UP001551482"/>
    </source>
</evidence>
<dbReference type="InterPro" id="IPR007627">
    <property type="entry name" value="RNA_pol_sigma70_r2"/>
</dbReference>
<dbReference type="EMBL" id="JBEZFP010000062">
    <property type="protein sequence ID" value="MEU8136386.1"/>
    <property type="molecule type" value="Genomic_DNA"/>
</dbReference>
<comment type="caution">
    <text evidence="9">The sequence shown here is derived from an EMBL/GenBank/DDBJ whole genome shotgun (WGS) entry which is preliminary data.</text>
</comment>
<proteinExistence type="inferred from homology"/>
<organism evidence="9 10">
    <name type="scientific">Streptodolium elevatio</name>
    <dbReference type="NCBI Taxonomy" id="3157996"/>
    <lineage>
        <taxon>Bacteria</taxon>
        <taxon>Bacillati</taxon>
        <taxon>Actinomycetota</taxon>
        <taxon>Actinomycetes</taxon>
        <taxon>Kitasatosporales</taxon>
        <taxon>Streptomycetaceae</taxon>
        <taxon>Streptodolium</taxon>
    </lineage>
</organism>
<reference evidence="9 10" key="1">
    <citation type="submission" date="2024-06" db="EMBL/GenBank/DDBJ databases">
        <title>The Natural Products Discovery Center: Release of the First 8490 Sequenced Strains for Exploring Actinobacteria Biosynthetic Diversity.</title>
        <authorList>
            <person name="Kalkreuter E."/>
            <person name="Kautsar S.A."/>
            <person name="Yang D."/>
            <person name="Bader C.D."/>
            <person name="Teijaro C.N."/>
            <person name="Fluegel L."/>
            <person name="Davis C.M."/>
            <person name="Simpson J.R."/>
            <person name="Lauterbach L."/>
            <person name="Steele A.D."/>
            <person name="Gui C."/>
            <person name="Meng S."/>
            <person name="Li G."/>
            <person name="Viehrig K."/>
            <person name="Ye F."/>
            <person name="Su P."/>
            <person name="Kiefer A.F."/>
            <person name="Nichols A."/>
            <person name="Cepeda A.J."/>
            <person name="Yan W."/>
            <person name="Fan B."/>
            <person name="Jiang Y."/>
            <person name="Adhikari A."/>
            <person name="Zheng C.-J."/>
            <person name="Schuster L."/>
            <person name="Cowan T.M."/>
            <person name="Smanski M.J."/>
            <person name="Chevrette M.G."/>
            <person name="De Carvalho L.P.S."/>
            <person name="Shen B."/>
        </authorList>
    </citation>
    <scope>NUCLEOTIDE SEQUENCE [LARGE SCALE GENOMIC DNA]</scope>
    <source>
        <strain evidence="9 10">NPDC048946</strain>
    </source>
</reference>
<comment type="similarity">
    <text evidence="1">Belongs to the sigma-70 factor family. ECF subfamily.</text>
</comment>
<sequence length="191" mass="21080">MADTARAGGTPPLDGDFAGYVMRRWPVVVRTAYLVCGDRSTAEDLAQGAFVRLHRHWKRVSASGAPDAYVHRIVVNLAVRHARKHRREVADAQPPDGVAEDGYARVDQRDELWRALRSLPPRMRAVLVLRFYEHLSERETADALECAVGTVKSQTSQGLARLRGLLGETYDAGRPHGTAPSAAHRPDAELP</sequence>
<evidence type="ECO:0000256" key="2">
    <source>
        <dbReference type="ARBA" id="ARBA00023015"/>
    </source>
</evidence>
<dbReference type="InterPro" id="IPR013249">
    <property type="entry name" value="RNA_pol_sigma70_r4_t2"/>
</dbReference>